<feature type="binding site" evidence="7">
    <location>
        <position position="52"/>
    </location>
    <ligand>
        <name>ATP</name>
        <dbReference type="ChEBI" id="CHEBI:30616"/>
    </ligand>
</feature>
<dbReference type="Pfam" id="PF00069">
    <property type="entry name" value="Pkinase"/>
    <property type="match status" value="1"/>
</dbReference>
<evidence type="ECO:0000313" key="11">
    <source>
        <dbReference type="Proteomes" id="UP001595765"/>
    </source>
</evidence>
<dbReference type="PROSITE" id="PS00107">
    <property type="entry name" value="PROTEIN_KINASE_ATP"/>
    <property type="match status" value="1"/>
</dbReference>
<gene>
    <name evidence="10" type="ORF">ACFO3J_33350</name>
</gene>
<dbReference type="Gene3D" id="3.30.200.20">
    <property type="entry name" value="Phosphorylase Kinase, domain 1"/>
    <property type="match status" value="1"/>
</dbReference>
<dbReference type="EC" id="2.7.11.1" evidence="1"/>
<reference evidence="11" key="1">
    <citation type="journal article" date="2019" name="Int. J. Syst. Evol. Microbiol.">
        <title>The Global Catalogue of Microorganisms (GCM) 10K type strain sequencing project: providing services to taxonomists for standard genome sequencing and annotation.</title>
        <authorList>
            <consortium name="The Broad Institute Genomics Platform"/>
            <consortium name="The Broad Institute Genome Sequencing Center for Infectious Disease"/>
            <person name="Wu L."/>
            <person name="Ma J."/>
        </authorList>
    </citation>
    <scope>NUCLEOTIDE SEQUENCE [LARGE SCALE GENOMIC DNA]</scope>
    <source>
        <strain evidence="11">CGMCC 4.7237</strain>
    </source>
</reference>
<accession>A0ABV8HZM2</accession>
<protein>
    <recommendedName>
        <fullName evidence="1">non-specific serine/threonine protein kinase</fullName>
        <ecNumber evidence="1">2.7.11.1</ecNumber>
    </recommendedName>
</protein>
<evidence type="ECO:0000256" key="2">
    <source>
        <dbReference type="ARBA" id="ARBA00022527"/>
    </source>
</evidence>
<evidence type="ECO:0000259" key="9">
    <source>
        <dbReference type="PROSITE" id="PS50011"/>
    </source>
</evidence>
<dbReference type="InterPro" id="IPR011009">
    <property type="entry name" value="Kinase-like_dom_sf"/>
</dbReference>
<dbReference type="InterPro" id="IPR017441">
    <property type="entry name" value="Protein_kinase_ATP_BS"/>
</dbReference>
<feature type="compositionally biased region" description="Low complexity" evidence="8">
    <location>
        <begin position="443"/>
        <end position="462"/>
    </location>
</feature>
<proteinExistence type="predicted"/>
<name>A0ABV8HZM2_9ACTN</name>
<dbReference type="CDD" id="cd14014">
    <property type="entry name" value="STKc_PknB_like"/>
    <property type="match status" value="1"/>
</dbReference>
<dbReference type="EMBL" id="JBHSBB010000048">
    <property type="protein sequence ID" value="MFC4036295.1"/>
    <property type="molecule type" value="Genomic_DNA"/>
</dbReference>
<feature type="compositionally biased region" description="Low complexity" evidence="8">
    <location>
        <begin position="422"/>
        <end position="436"/>
    </location>
</feature>
<comment type="caution">
    <text evidence="10">The sequence shown here is derived from an EMBL/GenBank/DDBJ whole genome shotgun (WGS) entry which is preliminary data.</text>
</comment>
<dbReference type="PROSITE" id="PS50011">
    <property type="entry name" value="PROTEIN_KINASE_DOM"/>
    <property type="match status" value="1"/>
</dbReference>
<evidence type="ECO:0000256" key="7">
    <source>
        <dbReference type="PROSITE-ProRule" id="PRU10141"/>
    </source>
</evidence>
<keyword evidence="2" id="KW-0723">Serine/threonine-protein kinase</keyword>
<sequence>MSAHERPAGPSGPRTGDVLDDRYRLDEILGTGGTADVFRAADLRLRREVAVKVFRPGATAISADRFCEEAILLGRLAHPALLAVYDAGRYLGGAYVVMHLVKGITLRERIHDGAPLTDADVARLGGQLALALAHAHAAGIVHRDVKPSNVLLGPDETPYLADFGISRLIDEPTRAEPGTVVGTVPYLAPEQVLGRGSSPASDIYSLGLVLLEAVKGEKEYQGAPLEASAARLLRSPEIPQRLSAELAHVIEAMTRTEPRERPDAQRCAELLHRAALSRSPRAGAALDVPTRPSRTTGHGDPARPGRQRGALAGLTAVVVLAATGATLLAMDGGPTAQDATTHRSAPASPDSPASQATPTGTPSSGGRAAPIGSPTTGAPSGKPRHSVVPKRSLPAGHPAPPAAVNRPAPAAHPAPPGKKKAPAPAARGAGSPQHPAAGKKKAAGVQPAPAAGPGTVAKLLQP</sequence>
<dbReference type="GO" id="GO:0016301">
    <property type="term" value="F:kinase activity"/>
    <property type="evidence" value="ECO:0007669"/>
    <property type="project" value="UniProtKB-KW"/>
</dbReference>
<keyword evidence="5 10" id="KW-0418">Kinase</keyword>
<feature type="domain" description="Protein kinase" evidence="9">
    <location>
        <begin position="23"/>
        <end position="275"/>
    </location>
</feature>
<keyword evidence="3" id="KW-0808">Transferase</keyword>
<evidence type="ECO:0000256" key="5">
    <source>
        <dbReference type="ARBA" id="ARBA00022777"/>
    </source>
</evidence>
<evidence type="ECO:0000256" key="1">
    <source>
        <dbReference type="ARBA" id="ARBA00012513"/>
    </source>
</evidence>
<organism evidence="10 11">
    <name type="scientific">Streptomyces polygonati</name>
    <dbReference type="NCBI Taxonomy" id="1617087"/>
    <lineage>
        <taxon>Bacteria</taxon>
        <taxon>Bacillati</taxon>
        <taxon>Actinomycetota</taxon>
        <taxon>Actinomycetes</taxon>
        <taxon>Kitasatosporales</taxon>
        <taxon>Streptomycetaceae</taxon>
        <taxon>Streptomyces</taxon>
    </lineage>
</organism>
<evidence type="ECO:0000313" key="10">
    <source>
        <dbReference type="EMBL" id="MFC4036295.1"/>
    </source>
</evidence>
<dbReference type="Gene3D" id="1.10.510.10">
    <property type="entry name" value="Transferase(Phosphotransferase) domain 1"/>
    <property type="match status" value="1"/>
</dbReference>
<evidence type="ECO:0000256" key="3">
    <source>
        <dbReference type="ARBA" id="ARBA00022679"/>
    </source>
</evidence>
<evidence type="ECO:0000256" key="6">
    <source>
        <dbReference type="ARBA" id="ARBA00022840"/>
    </source>
</evidence>
<dbReference type="SMART" id="SM00220">
    <property type="entry name" value="S_TKc"/>
    <property type="match status" value="1"/>
</dbReference>
<dbReference type="Proteomes" id="UP001595765">
    <property type="component" value="Unassembled WGS sequence"/>
</dbReference>
<dbReference type="RefSeq" id="WP_386437750.1">
    <property type="nucleotide sequence ID" value="NZ_JBHSBB010000048.1"/>
</dbReference>
<feature type="region of interest" description="Disordered" evidence="8">
    <location>
        <begin position="332"/>
        <end position="462"/>
    </location>
</feature>
<dbReference type="SUPFAM" id="SSF56112">
    <property type="entry name" value="Protein kinase-like (PK-like)"/>
    <property type="match status" value="1"/>
</dbReference>
<keyword evidence="4 7" id="KW-0547">Nucleotide-binding</keyword>
<evidence type="ECO:0000256" key="8">
    <source>
        <dbReference type="SAM" id="MobiDB-lite"/>
    </source>
</evidence>
<dbReference type="PROSITE" id="PS00108">
    <property type="entry name" value="PROTEIN_KINASE_ST"/>
    <property type="match status" value="1"/>
</dbReference>
<feature type="region of interest" description="Disordered" evidence="8">
    <location>
        <begin position="274"/>
        <end position="307"/>
    </location>
</feature>
<dbReference type="PANTHER" id="PTHR43289:SF6">
    <property type="entry name" value="SERINE_THREONINE-PROTEIN KINASE NEKL-3"/>
    <property type="match status" value="1"/>
</dbReference>
<evidence type="ECO:0000256" key="4">
    <source>
        <dbReference type="ARBA" id="ARBA00022741"/>
    </source>
</evidence>
<dbReference type="InterPro" id="IPR008271">
    <property type="entry name" value="Ser/Thr_kinase_AS"/>
</dbReference>
<keyword evidence="6 7" id="KW-0067">ATP-binding</keyword>
<feature type="compositionally biased region" description="Low complexity" evidence="8">
    <location>
        <begin position="344"/>
        <end position="358"/>
    </location>
</feature>
<dbReference type="InterPro" id="IPR000719">
    <property type="entry name" value="Prot_kinase_dom"/>
</dbReference>
<dbReference type="PANTHER" id="PTHR43289">
    <property type="entry name" value="MITOGEN-ACTIVATED PROTEIN KINASE KINASE KINASE 20-RELATED"/>
    <property type="match status" value="1"/>
</dbReference>
<keyword evidence="11" id="KW-1185">Reference proteome</keyword>